<dbReference type="Gene3D" id="3.30.2410.10">
    <property type="entry name" value="Hect, E3 ligase catalytic domain"/>
    <property type="match status" value="1"/>
</dbReference>
<dbReference type="EMBL" id="JAYMGO010000202">
    <property type="protein sequence ID" value="KAL1246634.1"/>
    <property type="molecule type" value="Genomic_DNA"/>
</dbReference>
<proteinExistence type="predicted"/>
<dbReference type="Proteomes" id="UP001558613">
    <property type="component" value="Unassembled WGS sequence"/>
</dbReference>
<evidence type="ECO:0000313" key="2">
    <source>
        <dbReference type="Proteomes" id="UP001558613"/>
    </source>
</evidence>
<dbReference type="SUPFAM" id="SSF56204">
    <property type="entry name" value="Hect, E3 ligase catalytic domain"/>
    <property type="match status" value="1"/>
</dbReference>
<keyword evidence="2" id="KW-1185">Reference proteome</keyword>
<evidence type="ECO:0000313" key="1">
    <source>
        <dbReference type="EMBL" id="KAL1246634.1"/>
    </source>
</evidence>
<gene>
    <name evidence="1" type="ORF">QQF64_034451</name>
</gene>
<protein>
    <recommendedName>
        <fullName evidence="3">HECT domain-containing protein</fullName>
    </recommendedName>
</protein>
<evidence type="ECO:0008006" key="3">
    <source>
        <dbReference type="Google" id="ProtNLM"/>
    </source>
</evidence>
<name>A0ABR3L182_9TELE</name>
<dbReference type="InterPro" id="IPR035983">
    <property type="entry name" value="Hect_E3_ubiquitin_ligase"/>
</dbReference>
<accession>A0ABR3L182</accession>
<sequence length="181" mass="20127">FREGMKTLGVLDAIQRHPTNFRPILCHEPAPLTADILDELFEIRLAQKGSNKRMQEEVVVPFWRDYIQDMEDEEGPAKLEKILAFATGASCVPPSGFSPQPTIEFLHKEDSAVISRCSGWIKGGVTMMKDKRGPGLDFVIHVCVEVVCEVLLNFAIPTSFLLGFSTNVAKLRHREGGCGNQ</sequence>
<reference evidence="1 2" key="1">
    <citation type="submission" date="2023-09" db="EMBL/GenBank/DDBJ databases">
        <authorList>
            <person name="Wang M."/>
        </authorList>
    </citation>
    <scope>NUCLEOTIDE SEQUENCE [LARGE SCALE GENOMIC DNA]</scope>
    <source>
        <strain evidence="1">GT-2023</strain>
        <tissue evidence="1">Liver</tissue>
    </source>
</reference>
<comment type="caution">
    <text evidence="1">The sequence shown here is derived from an EMBL/GenBank/DDBJ whole genome shotgun (WGS) entry which is preliminary data.</text>
</comment>
<organism evidence="1 2">
    <name type="scientific">Cirrhinus molitorella</name>
    <name type="common">mud carp</name>
    <dbReference type="NCBI Taxonomy" id="172907"/>
    <lineage>
        <taxon>Eukaryota</taxon>
        <taxon>Metazoa</taxon>
        <taxon>Chordata</taxon>
        <taxon>Craniata</taxon>
        <taxon>Vertebrata</taxon>
        <taxon>Euteleostomi</taxon>
        <taxon>Actinopterygii</taxon>
        <taxon>Neopterygii</taxon>
        <taxon>Teleostei</taxon>
        <taxon>Ostariophysi</taxon>
        <taxon>Cypriniformes</taxon>
        <taxon>Cyprinidae</taxon>
        <taxon>Labeoninae</taxon>
        <taxon>Labeonini</taxon>
        <taxon>Cirrhinus</taxon>
    </lineage>
</organism>
<feature type="non-terminal residue" evidence="1">
    <location>
        <position position="1"/>
    </location>
</feature>